<dbReference type="InterPro" id="IPR023679">
    <property type="entry name" value="UPF0761_bac"/>
</dbReference>
<evidence type="ECO:0000256" key="3">
    <source>
        <dbReference type="ARBA" id="ARBA00022519"/>
    </source>
</evidence>
<keyword evidence="3" id="KW-0997">Cell inner membrane</keyword>
<keyword evidence="2 7" id="KW-1003">Cell membrane</keyword>
<comment type="caution">
    <text evidence="8">The sequence shown here is derived from an EMBL/GenBank/DDBJ whole genome shotgun (WGS) entry which is preliminary data.</text>
</comment>
<name>A0A4Y9SBB5_9BURK</name>
<reference evidence="8 9" key="1">
    <citation type="submission" date="2019-03" db="EMBL/GenBank/DDBJ databases">
        <title>Draft Genome Sequence of Duganella callidus sp. nov., a Novel Duganella Species Isolated from Cultivated Soil.</title>
        <authorList>
            <person name="Raths R."/>
            <person name="Peta V."/>
            <person name="Bucking H."/>
        </authorList>
    </citation>
    <scope>NUCLEOTIDE SEQUENCE [LARGE SCALE GENOMIC DNA]</scope>
    <source>
        <strain evidence="8 9">DN04</strain>
    </source>
</reference>
<gene>
    <name evidence="8" type="ORF">E4L98_20425</name>
</gene>
<dbReference type="RefSeq" id="WP_135203384.1">
    <property type="nucleotide sequence ID" value="NZ_SPVG01000203.1"/>
</dbReference>
<dbReference type="InterPro" id="IPR017039">
    <property type="entry name" value="Virul_fac_BrkB"/>
</dbReference>
<dbReference type="EMBL" id="SPVG01000203">
    <property type="protein sequence ID" value="TFW17494.1"/>
    <property type="molecule type" value="Genomic_DNA"/>
</dbReference>
<dbReference type="GO" id="GO:0005886">
    <property type="term" value="C:plasma membrane"/>
    <property type="evidence" value="ECO:0007669"/>
    <property type="project" value="UniProtKB-SubCell"/>
</dbReference>
<keyword evidence="4 7" id="KW-0812">Transmembrane</keyword>
<feature type="transmembrane region" description="Helical" evidence="7">
    <location>
        <begin position="198"/>
        <end position="220"/>
    </location>
</feature>
<evidence type="ECO:0000256" key="5">
    <source>
        <dbReference type="ARBA" id="ARBA00022989"/>
    </source>
</evidence>
<dbReference type="Proteomes" id="UP000297729">
    <property type="component" value="Unassembled WGS sequence"/>
</dbReference>
<evidence type="ECO:0000313" key="8">
    <source>
        <dbReference type="EMBL" id="TFW17494.1"/>
    </source>
</evidence>
<feature type="transmembrane region" description="Helical" evidence="7">
    <location>
        <begin position="51"/>
        <end position="77"/>
    </location>
</feature>
<keyword evidence="5 7" id="KW-1133">Transmembrane helix</keyword>
<evidence type="ECO:0000256" key="1">
    <source>
        <dbReference type="ARBA" id="ARBA00004651"/>
    </source>
</evidence>
<dbReference type="PANTHER" id="PTHR30213">
    <property type="entry name" value="INNER MEMBRANE PROTEIN YHJD"/>
    <property type="match status" value="1"/>
</dbReference>
<dbReference type="PANTHER" id="PTHR30213:SF0">
    <property type="entry name" value="UPF0761 MEMBRANE PROTEIN YIHY"/>
    <property type="match status" value="1"/>
</dbReference>
<sequence length="459" mass="51354">MYEKYLRPLFLYLFRTCRSGIKTVRSLSWPEVRDLFLFAQRRLREESLPQVAGSLTFTTTFALVPLLTIALAIFTTFPLFNTFRSSLEAYFVQSVMPKTISSTILNYMTMFASKATRLSAVGAVALIFTSIAMMNLIERVFNRIWRVRGQRSWTKRILVYWALLTLGPLLIGVSLTLSSQVFMVTSDLVGRHVPFLGALIYTVLSLALTTAAFTLLYIVVPNRDVEWHDAAWGGLLAGLAFELAKRGFGVFITQFPTYSKIYGALAAVPLFLLWVYLSWLITLFGALLVAALPVVKYERWWHEAQPGGEFVDAMAILKVLHVACKCGDTALVSAGQIRERTRLGFDEMDNLLERMMAAGWVGRVPVPVPSRVQWGKRVSDGSDHWVILANVDKLTLAEVYRLFVFAGMPVNAGVIADSDDERDQQAAREAALLAREVETAVETGLGKTLTEHFGPLDCR</sequence>
<dbReference type="OrthoDB" id="9808671at2"/>
<dbReference type="NCBIfam" id="TIGR00765">
    <property type="entry name" value="yihY_not_rbn"/>
    <property type="match status" value="1"/>
</dbReference>
<comment type="similarity">
    <text evidence="7">Belongs to the UPF0761 family.</text>
</comment>
<evidence type="ECO:0000256" key="2">
    <source>
        <dbReference type="ARBA" id="ARBA00022475"/>
    </source>
</evidence>
<evidence type="ECO:0000256" key="7">
    <source>
        <dbReference type="HAMAP-Rule" id="MF_00672"/>
    </source>
</evidence>
<feature type="transmembrane region" description="Helical" evidence="7">
    <location>
        <begin position="273"/>
        <end position="295"/>
    </location>
</feature>
<feature type="transmembrane region" description="Helical" evidence="7">
    <location>
        <begin position="158"/>
        <end position="178"/>
    </location>
</feature>
<dbReference type="AlphaFoldDB" id="A0A4Y9SBB5"/>
<accession>A0A4Y9SBB5</accession>
<evidence type="ECO:0000256" key="4">
    <source>
        <dbReference type="ARBA" id="ARBA00022692"/>
    </source>
</evidence>
<comment type="subcellular location">
    <subcellularLocation>
        <location evidence="1 7">Cell membrane</location>
        <topology evidence="1 7">Multi-pass membrane protein</topology>
    </subcellularLocation>
</comment>
<dbReference type="Pfam" id="PF03631">
    <property type="entry name" value="Virul_fac_BrkB"/>
    <property type="match status" value="1"/>
</dbReference>
<feature type="transmembrane region" description="Helical" evidence="7">
    <location>
        <begin position="118"/>
        <end position="137"/>
    </location>
</feature>
<protein>
    <recommendedName>
        <fullName evidence="7">UPF0761 membrane protein E4L98_20425</fullName>
    </recommendedName>
</protein>
<feature type="transmembrane region" description="Helical" evidence="7">
    <location>
        <begin position="232"/>
        <end position="253"/>
    </location>
</feature>
<organism evidence="8 9">
    <name type="scientific">Duganella callida</name>
    <dbReference type="NCBI Taxonomy" id="2561932"/>
    <lineage>
        <taxon>Bacteria</taxon>
        <taxon>Pseudomonadati</taxon>
        <taxon>Pseudomonadota</taxon>
        <taxon>Betaproteobacteria</taxon>
        <taxon>Burkholderiales</taxon>
        <taxon>Oxalobacteraceae</taxon>
        <taxon>Telluria group</taxon>
        <taxon>Duganella</taxon>
    </lineage>
</organism>
<keyword evidence="9" id="KW-1185">Reference proteome</keyword>
<proteinExistence type="inferred from homology"/>
<evidence type="ECO:0000313" key="9">
    <source>
        <dbReference type="Proteomes" id="UP000297729"/>
    </source>
</evidence>
<evidence type="ECO:0000256" key="6">
    <source>
        <dbReference type="ARBA" id="ARBA00023136"/>
    </source>
</evidence>
<dbReference type="HAMAP" id="MF_00672">
    <property type="entry name" value="UPF0761"/>
    <property type="match status" value="1"/>
</dbReference>
<keyword evidence="6 7" id="KW-0472">Membrane</keyword>